<dbReference type="RefSeq" id="WP_382414868.1">
    <property type="nucleotide sequence ID" value="NZ_AP031500.1"/>
</dbReference>
<gene>
    <name evidence="5" type="ORF">ACFOEB_05060</name>
</gene>
<evidence type="ECO:0000313" key="5">
    <source>
        <dbReference type="EMBL" id="MFC3154564.1"/>
    </source>
</evidence>
<comment type="caution">
    <text evidence="5">The sequence shown here is derived from an EMBL/GenBank/DDBJ whole genome shotgun (WGS) entry which is preliminary data.</text>
</comment>
<evidence type="ECO:0000313" key="6">
    <source>
        <dbReference type="Proteomes" id="UP001595548"/>
    </source>
</evidence>
<feature type="domain" description="HTH araC/xylS-type" evidence="4">
    <location>
        <begin position="179"/>
        <end position="259"/>
    </location>
</feature>
<dbReference type="InterPro" id="IPR050204">
    <property type="entry name" value="AraC_XylS_family_regulators"/>
</dbReference>
<dbReference type="SUPFAM" id="SSF46689">
    <property type="entry name" value="Homeodomain-like"/>
    <property type="match status" value="1"/>
</dbReference>
<keyword evidence="2" id="KW-0238">DNA-binding</keyword>
<reference evidence="6" key="1">
    <citation type="journal article" date="2019" name="Int. J. Syst. Evol. Microbiol.">
        <title>The Global Catalogue of Microorganisms (GCM) 10K type strain sequencing project: providing services to taxonomists for standard genome sequencing and annotation.</title>
        <authorList>
            <consortium name="The Broad Institute Genomics Platform"/>
            <consortium name="The Broad Institute Genome Sequencing Center for Infectious Disease"/>
            <person name="Wu L."/>
            <person name="Ma J."/>
        </authorList>
    </citation>
    <scope>NUCLEOTIDE SEQUENCE [LARGE SCALE GENOMIC DNA]</scope>
    <source>
        <strain evidence="6">KCTC 52141</strain>
    </source>
</reference>
<dbReference type="EMBL" id="JBHRTL010000004">
    <property type="protein sequence ID" value="MFC3154564.1"/>
    <property type="molecule type" value="Genomic_DNA"/>
</dbReference>
<keyword evidence="1" id="KW-0805">Transcription regulation</keyword>
<dbReference type="PROSITE" id="PS01124">
    <property type="entry name" value="HTH_ARAC_FAMILY_2"/>
    <property type="match status" value="1"/>
</dbReference>
<evidence type="ECO:0000256" key="1">
    <source>
        <dbReference type="ARBA" id="ARBA00023015"/>
    </source>
</evidence>
<organism evidence="5 6">
    <name type="scientific">Gilvimarinus japonicus</name>
    <dbReference type="NCBI Taxonomy" id="1796469"/>
    <lineage>
        <taxon>Bacteria</taxon>
        <taxon>Pseudomonadati</taxon>
        <taxon>Pseudomonadota</taxon>
        <taxon>Gammaproteobacteria</taxon>
        <taxon>Cellvibrionales</taxon>
        <taxon>Cellvibrionaceae</taxon>
        <taxon>Gilvimarinus</taxon>
    </lineage>
</organism>
<proteinExistence type="predicted"/>
<protein>
    <submittedName>
        <fullName evidence="5">Helix-turn-helix domain-containing protein</fullName>
    </submittedName>
</protein>
<dbReference type="PANTHER" id="PTHR46796">
    <property type="entry name" value="HTH-TYPE TRANSCRIPTIONAL ACTIVATOR RHAS-RELATED"/>
    <property type="match status" value="1"/>
</dbReference>
<evidence type="ECO:0000256" key="3">
    <source>
        <dbReference type="ARBA" id="ARBA00023163"/>
    </source>
</evidence>
<dbReference type="Proteomes" id="UP001595548">
    <property type="component" value="Unassembled WGS sequence"/>
</dbReference>
<name>A0ABV7HL59_9GAMM</name>
<evidence type="ECO:0000256" key="2">
    <source>
        <dbReference type="ARBA" id="ARBA00023125"/>
    </source>
</evidence>
<keyword evidence="6" id="KW-1185">Reference proteome</keyword>
<dbReference type="InterPro" id="IPR018060">
    <property type="entry name" value="HTH_AraC"/>
</dbReference>
<accession>A0ABV7HL59</accession>
<dbReference type="InterPro" id="IPR046532">
    <property type="entry name" value="DUF6597"/>
</dbReference>
<dbReference type="InterPro" id="IPR009057">
    <property type="entry name" value="Homeodomain-like_sf"/>
</dbReference>
<dbReference type="Pfam" id="PF12833">
    <property type="entry name" value="HTH_18"/>
    <property type="match status" value="1"/>
</dbReference>
<dbReference type="SMART" id="SM00342">
    <property type="entry name" value="HTH_ARAC"/>
    <property type="match status" value="1"/>
</dbReference>
<sequence length="267" mass="30463">MAEVIPTENFSPLNFQRFAPHPRLAPWVQCLWSIGTQTPNRHQNIEKFYPDGGASLTIGLSTHEPVITFEQNTCTSMRLVRATDACVSIRFTPTGAYFLLGLEPQELSDKQLCLGRDYTPQWHSSLAVIATRLYNLDLVAKISVLEQWLLQRLTKCASRQAHTWKLVHAIKMHPLPPGQLEEHLGVNRRTLERTFKRQIGISPGQYIGYCRTHQARRLLAASTMPLADIALECGYYDQPHFSHAFQKSTFETPAEYRARKLSQIYKA</sequence>
<dbReference type="Gene3D" id="1.10.10.60">
    <property type="entry name" value="Homeodomain-like"/>
    <property type="match status" value="1"/>
</dbReference>
<evidence type="ECO:0000259" key="4">
    <source>
        <dbReference type="PROSITE" id="PS01124"/>
    </source>
</evidence>
<dbReference type="Pfam" id="PF20240">
    <property type="entry name" value="DUF6597"/>
    <property type="match status" value="1"/>
</dbReference>
<keyword evidence="3" id="KW-0804">Transcription</keyword>